<dbReference type="Gramene" id="mRNA:HanXRQr2_Chr04g0168191">
    <property type="protein sequence ID" value="CDS:HanXRQr2_Chr04g0168191.1"/>
    <property type="gene ID" value="HanXRQr2_Chr04g0168191"/>
</dbReference>
<evidence type="ECO:0000313" key="1">
    <source>
        <dbReference type="EMBL" id="KAF5810336.1"/>
    </source>
</evidence>
<evidence type="ECO:0000313" key="2">
    <source>
        <dbReference type="Proteomes" id="UP000215914"/>
    </source>
</evidence>
<name>A0A9K3NRY6_HELAN</name>
<protein>
    <submittedName>
        <fullName evidence="1">Uncharacterized protein</fullName>
    </submittedName>
</protein>
<reference evidence="1" key="1">
    <citation type="journal article" date="2017" name="Nature">
        <title>The sunflower genome provides insights into oil metabolism, flowering and Asterid evolution.</title>
        <authorList>
            <person name="Badouin H."/>
            <person name="Gouzy J."/>
            <person name="Grassa C.J."/>
            <person name="Murat F."/>
            <person name="Staton S.E."/>
            <person name="Cottret L."/>
            <person name="Lelandais-Briere C."/>
            <person name="Owens G.L."/>
            <person name="Carrere S."/>
            <person name="Mayjonade B."/>
            <person name="Legrand L."/>
            <person name="Gill N."/>
            <person name="Kane N.C."/>
            <person name="Bowers J.E."/>
            <person name="Hubner S."/>
            <person name="Bellec A."/>
            <person name="Berard A."/>
            <person name="Berges H."/>
            <person name="Blanchet N."/>
            <person name="Boniface M.C."/>
            <person name="Brunel D."/>
            <person name="Catrice O."/>
            <person name="Chaidir N."/>
            <person name="Claudel C."/>
            <person name="Donnadieu C."/>
            <person name="Faraut T."/>
            <person name="Fievet G."/>
            <person name="Helmstetter N."/>
            <person name="King M."/>
            <person name="Knapp S.J."/>
            <person name="Lai Z."/>
            <person name="Le Paslier M.C."/>
            <person name="Lippi Y."/>
            <person name="Lorenzon L."/>
            <person name="Mandel J.R."/>
            <person name="Marage G."/>
            <person name="Marchand G."/>
            <person name="Marquand E."/>
            <person name="Bret-Mestries E."/>
            <person name="Morien E."/>
            <person name="Nambeesan S."/>
            <person name="Nguyen T."/>
            <person name="Pegot-Espagnet P."/>
            <person name="Pouilly N."/>
            <person name="Raftis F."/>
            <person name="Sallet E."/>
            <person name="Schiex T."/>
            <person name="Thomas J."/>
            <person name="Vandecasteele C."/>
            <person name="Vares D."/>
            <person name="Vear F."/>
            <person name="Vautrin S."/>
            <person name="Crespi M."/>
            <person name="Mangin B."/>
            <person name="Burke J.M."/>
            <person name="Salse J."/>
            <person name="Munos S."/>
            <person name="Vincourt P."/>
            <person name="Rieseberg L.H."/>
            <person name="Langlade N.B."/>
        </authorList>
    </citation>
    <scope>NUCLEOTIDE SEQUENCE</scope>
    <source>
        <tissue evidence="1">Leaves</tissue>
    </source>
</reference>
<gene>
    <name evidence="1" type="ORF">HanXRQr2_Chr04g0168191</name>
</gene>
<dbReference type="EMBL" id="MNCJ02000319">
    <property type="protein sequence ID" value="KAF5810336.1"/>
    <property type="molecule type" value="Genomic_DNA"/>
</dbReference>
<sequence length="76" mass="8413">MKAALQDFEQLKEASRSPSALALLTKLKKKPLFSPSALALLTKLIQGNLAMLGLLQPFLTPNILHGWFTLHPTLYL</sequence>
<dbReference type="Proteomes" id="UP000215914">
    <property type="component" value="Unassembled WGS sequence"/>
</dbReference>
<keyword evidence="2" id="KW-1185">Reference proteome</keyword>
<comment type="caution">
    <text evidence="1">The sequence shown here is derived from an EMBL/GenBank/DDBJ whole genome shotgun (WGS) entry which is preliminary data.</text>
</comment>
<dbReference type="AlphaFoldDB" id="A0A9K3NRY6"/>
<proteinExistence type="predicted"/>
<reference evidence="1" key="2">
    <citation type="submission" date="2020-06" db="EMBL/GenBank/DDBJ databases">
        <title>Helianthus annuus Genome sequencing and assembly Release 2.</title>
        <authorList>
            <person name="Gouzy J."/>
            <person name="Langlade N."/>
            <person name="Munos S."/>
        </authorList>
    </citation>
    <scope>NUCLEOTIDE SEQUENCE</scope>
    <source>
        <tissue evidence="1">Leaves</tissue>
    </source>
</reference>
<organism evidence="1 2">
    <name type="scientific">Helianthus annuus</name>
    <name type="common">Common sunflower</name>
    <dbReference type="NCBI Taxonomy" id="4232"/>
    <lineage>
        <taxon>Eukaryota</taxon>
        <taxon>Viridiplantae</taxon>
        <taxon>Streptophyta</taxon>
        <taxon>Embryophyta</taxon>
        <taxon>Tracheophyta</taxon>
        <taxon>Spermatophyta</taxon>
        <taxon>Magnoliopsida</taxon>
        <taxon>eudicotyledons</taxon>
        <taxon>Gunneridae</taxon>
        <taxon>Pentapetalae</taxon>
        <taxon>asterids</taxon>
        <taxon>campanulids</taxon>
        <taxon>Asterales</taxon>
        <taxon>Asteraceae</taxon>
        <taxon>Asteroideae</taxon>
        <taxon>Heliantheae alliance</taxon>
        <taxon>Heliantheae</taxon>
        <taxon>Helianthus</taxon>
    </lineage>
</organism>
<accession>A0A9K3NRY6</accession>